<organism evidence="2 3">
    <name type="scientific">Modestobacter caceresii</name>
    <dbReference type="NCBI Taxonomy" id="1522368"/>
    <lineage>
        <taxon>Bacteria</taxon>
        <taxon>Bacillati</taxon>
        <taxon>Actinomycetota</taxon>
        <taxon>Actinomycetes</taxon>
        <taxon>Geodermatophilales</taxon>
        <taxon>Geodermatophilaceae</taxon>
        <taxon>Modestobacter</taxon>
    </lineage>
</organism>
<dbReference type="EMBL" id="JPMX01000075">
    <property type="protein sequence ID" value="KGH45664.1"/>
    <property type="molecule type" value="Genomic_DNA"/>
</dbReference>
<dbReference type="Pfam" id="PF12728">
    <property type="entry name" value="HTH_17"/>
    <property type="match status" value="1"/>
</dbReference>
<name>A0A098Y5B0_9ACTN</name>
<evidence type="ECO:0000313" key="2">
    <source>
        <dbReference type="EMBL" id="KGH45664.1"/>
    </source>
</evidence>
<protein>
    <recommendedName>
        <fullName evidence="1">Helix-turn-helix domain-containing protein</fullName>
    </recommendedName>
</protein>
<reference evidence="2 3" key="1">
    <citation type="submission" date="2014-07" db="EMBL/GenBank/DDBJ databases">
        <title>Biosystematic studies on Modestobacter strains isolated from extreme hyper-arid desert soil and from historic building.</title>
        <authorList>
            <person name="Bukarasam K."/>
            <person name="Bull A."/>
            <person name="Girard G."/>
            <person name="van Wezel G."/>
            <person name="Goodfellow M."/>
        </authorList>
    </citation>
    <scope>NUCLEOTIDE SEQUENCE [LARGE SCALE GENOMIC DNA]</scope>
    <source>
        <strain evidence="2 3">KNN45-2b</strain>
    </source>
</reference>
<dbReference type="Proteomes" id="UP000029713">
    <property type="component" value="Unassembled WGS sequence"/>
</dbReference>
<feature type="domain" description="Helix-turn-helix" evidence="1">
    <location>
        <begin position="3"/>
        <end position="49"/>
    </location>
</feature>
<dbReference type="InterPro" id="IPR041657">
    <property type="entry name" value="HTH_17"/>
</dbReference>
<comment type="caution">
    <text evidence="2">The sequence shown here is derived from an EMBL/GenBank/DDBJ whole genome shotgun (WGS) entry which is preliminary data.</text>
</comment>
<evidence type="ECO:0000313" key="3">
    <source>
        <dbReference type="Proteomes" id="UP000029713"/>
    </source>
</evidence>
<proteinExistence type="predicted"/>
<accession>A0A098Y5B0</accession>
<dbReference type="AlphaFoldDB" id="A0A098Y5B0"/>
<evidence type="ECO:0000259" key="1">
    <source>
        <dbReference type="Pfam" id="PF12728"/>
    </source>
</evidence>
<sequence length="222" mass="23661">MALMTTQQAAERLGVSARHVQRLVAGGDLTAIGIDRIDAGSVAHWLAQRAGSRFRAWEEPTAWAAVALLEGLPARWLGQAQGSRLRAVLREIDGAELASRARNRADSRHYRAHPRALGPLAREVVGSGATEGAGDLSAAVDRLDGYVADAALNRLVSRFRLEPEPGGRVVLRATGMSLDVVSELAVGRRRVLAGLDLAGSIDARERSTGVRLLDRALVALRG</sequence>
<gene>
    <name evidence="2" type="ORF">IN07_16360</name>
</gene>
<keyword evidence="3" id="KW-1185">Reference proteome</keyword>